<dbReference type="Proteomes" id="UP000318720">
    <property type="component" value="Unassembled WGS sequence"/>
</dbReference>
<organism evidence="1 2">
    <name type="scientific">Streptomyces ipomoeae</name>
    <dbReference type="NCBI Taxonomy" id="103232"/>
    <lineage>
        <taxon>Bacteria</taxon>
        <taxon>Bacillati</taxon>
        <taxon>Actinomycetota</taxon>
        <taxon>Actinomycetes</taxon>
        <taxon>Kitasatosporales</taxon>
        <taxon>Streptomycetaceae</taxon>
        <taxon>Streptomyces</taxon>
    </lineage>
</organism>
<comment type="caution">
    <text evidence="1">The sequence shown here is derived from an EMBL/GenBank/DDBJ whole genome shotgun (WGS) entry which is preliminary data.</text>
</comment>
<dbReference type="AlphaFoldDB" id="A0AAE9AYG2"/>
<evidence type="ECO:0000313" key="2">
    <source>
        <dbReference type="Proteomes" id="UP000318720"/>
    </source>
</evidence>
<protein>
    <submittedName>
        <fullName evidence="1">Uncharacterized protein</fullName>
    </submittedName>
</protein>
<reference evidence="1 2" key="1">
    <citation type="submission" date="2019-03" db="EMBL/GenBank/DDBJ databases">
        <title>Comparative genomic analyses of the sweetpotato soil rot pathogen, Streptomyces ipomoeae.</title>
        <authorList>
            <person name="Ruschel Soares N."/>
            <person name="Badger J.H."/>
            <person name="Huguet-Tapia J.C."/>
            <person name="Clark C.A."/>
            <person name="Pettis G.S."/>
        </authorList>
    </citation>
    <scope>NUCLEOTIDE SEQUENCE [LARGE SCALE GENOMIC DNA]</scope>
    <source>
        <strain evidence="1 2">88-35</strain>
    </source>
</reference>
<proteinExistence type="predicted"/>
<accession>A0AAE9AYG2</accession>
<dbReference type="EMBL" id="SPAZ01000214">
    <property type="protein sequence ID" value="TQE28252.1"/>
    <property type="molecule type" value="Genomic_DNA"/>
</dbReference>
<gene>
    <name evidence="1" type="ORF">Sipo8835_26205</name>
</gene>
<name>A0AAE9AYG2_9ACTN</name>
<dbReference type="RefSeq" id="WP_141583973.1">
    <property type="nucleotide sequence ID" value="NZ_SPAZ01000214.1"/>
</dbReference>
<sequence>MDQPVLSWLLAQLGTSTEVADLEARYTRLGSARAVALEVLAERRAKLLADPLRLTVDGVVTMDNTNNLTGTERQITAVTAAIAPDDSAPADGTAVLATAPLLPARRTR</sequence>
<evidence type="ECO:0000313" key="1">
    <source>
        <dbReference type="EMBL" id="TQE28252.1"/>
    </source>
</evidence>